<dbReference type="Pfam" id="PF07679">
    <property type="entry name" value="I-set"/>
    <property type="match status" value="1"/>
</dbReference>
<dbReference type="PANTHER" id="PTHR12231:SF253">
    <property type="entry name" value="DPR-INTERACTING PROTEIN ETA, ISOFORM B-RELATED"/>
    <property type="match status" value="1"/>
</dbReference>
<evidence type="ECO:0000313" key="10">
    <source>
        <dbReference type="EMBL" id="KAG8170511.1"/>
    </source>
</evidence>
<keyword evidence="2" id="KW-1003">Cell membrane</keyword>
<dbReference type="FunFam" id="2.60.40.10:FF:000333">
    <property type="entry name" value="Down syndrome cell adhesion molecule"/>
    <property type="match status" value="1"/>
</dbReference>
<keyword evidence="5" id="KW-0472">Membrane</keyword>
<reference evidence="10 11" key="1">
    <citation type="journal article" date="2022" name="Nat. Ecol. Evol.">
        <title>A masculinizing supergene underlies an exaggerated male reproductive morph in a spider.</title>
        <authorList>
            <person name="Hendrickx F."/>
            <person name="De Corte Z."/>
            <person name="Sonet G."/>
            <person name="Van Belleghem S.M."/>
            <person name="Kostlbacher S."/>
            <person name="Vangestel C."/>
        </authorList>
    </citation>
    <scope>NUCLEOTIDE SEQUENCE [LARGE SCALE GENOMIC DNA]</scope>
    <source>
        <strain evidence="10">W744_W776</strain>
    </source>
</reference>
<proteinExistence type="predicted"/>
<evidence type="ECO:0000256" key="5">
    <source>
        <dbReference type="ARBA" id="ARBA00023136"/>
    </source>
</evidence>
<keyword evidence="3" id="KW-0732">Signal</keyword>
<dbReference type="Gene3D" id="2.60.40.10">
    <property type="entry name" value="Immunoglobulins"/>
    <property type="match status" value="3"/>
</dbReference>
<evidence type="ECO:0000256" key="1">
    <source>
        <dbReference type="ARBA" id="ARBA00004236"/>
    </source>
</evidence>
<feature type="non-terminal residue" evidence="10">
    <location>
        <position position="1"/>
    </location>
</feature>
<keyword evidence="6" id="KW-1015">Disulfide bond</keyword>
<keyword evidence="8" id="KW-0393">Immunoglobulin domain</keyword>
<dbReference type="EMBL" id="JAFNEN010005319">
    <property type="protein sequence ID" value="KAG8170511.1"/>
    <property type="molecule type" value="Genomic_DNA"/>
</dbReference>
<keyword evidence="7" id="KW-0325">Glycoprotein</keyword>
<accession>A0AAV6TG13</accession>
<dbReference type="PANTHER" id="PTHR12231">
    <property type="entry name" value="CTX-RELATED TYPE I TRANSMEMBRANE PROTEIN"/>
    <property type="match status" value="1"/>
</dbReference>
<keyword evidence="11" id="KW-1185">Reference proteome</keyword>
<comment type="subcellular location">
    <subcellularLocation>
        <location evidence="1">Cell membrane</location>
    </subcellularLocation>
</comment>
<feature type="domain" description="Ig-like" evidence="9">
    <location>
        <begin position="96"/>
        <end position="184"/>
    </location>
</feature>
<name>A0AAV6TG13_9ARAC</name>
<dbReference type="SMART" id="SM00408">
    <property type="entry name" value="IGc2"/>
    <property type="match status" value="3"/>
</dbReference>
<comment type="caution">
    <text evidence="10">The sequence shown here is derived from an EMBL/GenBank/DDBJ whole genome shotgun (WGS) entry which is preliminary data.</text>
</comment>
<dbReference type="GO" id="GO:0005886">
    <property type="term" value="C:plasma membrane"/>
    <property type="evidence" value="ECO:0007669"/>
    <property type="project" value="UniProtKB-SubCell"/>
</dbReference>
<evidence type="ECO:0000256" key="3">
    <source>
        <dbReference type="ARBA" id="ARBA00022729"/>
    </source>
</evidence>
<dbReference type="AlphaFoldDB" id="A0AAV6TG13"/>
<dbReference type="SMART" id="SM00409">
    <property type="entry name" value="IG"/>
    <property type="match status" value="3"/>
</dbReference>
<dbReference type="InterPro" id="IPR003598">
    <property type="entry name" value="Ig_sub2"/>
</dbReference>
<dbReference type="PROSITE" id="PS50835">
    <property type="entry name" value="IG_LIKE"/>
    <property type="match status" value="3"/>
</dbReference>
<dbReference type="InterPro" id="IPR036179">
    <property type="entry name" value="Ig-like_dom_sf"/>
</dbReference>
<evidence type="ECO:0000256" key="8">
    <source>
        <dbReference type="ARBA" id="ARBA00023319"/>
    </source>
</evidence>
<keyword evidence="4" id="KW-0677">Repeat</keyword>
<evidence type="ECO:0000256" key="6">
    <source>
        <dbReference type="ARBA" id="ARBA00023157"/>
    </source>
</evidence>
<dbReference type="SUPFAM" id="SSF48726">
    <property type="entry name" value="Immunoglobulin"/>
    <property type="match status" value="3"/>
</dbReference>
<organism evidence="10 11">
    <name type="scientific">Oedothorax gibbosus</name>
    <dbReference type="NCBI Taxonomy" id="931172"/>
    <lineage>
        <taxon>Eukaryota</taxon>
        <taxon>Metazoa</taxon>
        <taxon>Ecdysozoa</taxon>
        <taxon>Arthropoda</taxon>
        <taxon>Chelicerata</taxon>
        <taxon>Arachnida</taxon>
        <taxon>Araneae</taxon>
        <taxon>Araneomorphae</taxon>
        <taxon>Entelegynae</taxon>
        <taxon>Araneoidea</taxon>
        <taxon>Linyphiidae</taxon>
        <taxon>Erigoninae</taxon>
        <taxon>Oedothorax</taxon>
    </lineage>
</organism>
<evidence type="ECO:0000259" key="9">
    <source>
        <dbReference type="PROSITE" id="PS50835"/>
    </source>
</evidence>
<gene>
    <name evidence="10" type="ORF">JTE90_000334</name>
</gene>
<dbReference type="InterPro" id="IPR007110">
    <property type="entry name" value="Ig-like_dom"/>
</dbReference>
<feature type="domain" description="Ig-like" evidence="9">
    <location>
        <begin position="218"/>
        <end position="309"/>
    </location>
</feature>
<dbReference type="InterPro" id="IPR051170">
    <property type="entry name" value="Neural/epithelial_adhesion"/>
</dbReference>
<dbReference type="InterPro" id="IPR013098">
    <property type="entry name" value="Ig_I-set"/>
</dbReference>
<evidence type="ECO:0000256" key="7">
    <source>
        <dbReference type="ARBA" id="ARBA00023180"/>
    </source>
</evidence>
<protein>
    <recommendedName>
        <fullName evidence="9">Ig-like domain-containing protein</fullName>
    </recommendedName>
</protein>
<dbReference type="InterPro" id="IPR013783">
    <property type="entry name" value="Ig-like_fold"/>
</dbReference>
<dbReference type="Proteomes" id="UP000827092">
    <property type="component" value="Unassembled WGS sequence"/>
</dbReference>
<dbReference type="FunFam" id="2.60.40.10:FF:000328">
    <property type="entry name" value="CLUMA_CG000981, isoform A"/>
    <property type="match status" value="1"/>
</dbReference>
<feature type="domain" description="Ig-like" evidence="9">
    <location>
        <begin position="2"/>
        <end position="93"/>
    </location>
</feature>
<evidence type="ECO:0000256" key="4">
    <source>
        <dbReference type="ARBA" id="ARBA00022737"/>
    </source>
</evidence>
<dbReference type="Pfam" id="PF13927">
    <property type="entry name" value="Ig_3"/>
    <property type="match status" value="2"/>
</dbReference>
<evidence type="ECO:0000313" key="11">
    <source>
        <dbReference type="Proteomes" id="UP000827092"/>
    </source>
</evidence>
<evidence type="ECO:0000256" key="2">
    <source>
        <dbReference type="ARBA" id="ARBA00022475"/>
    </source>
</evidence>
<dbReference type="InterPro" id="IPR003599">
    <property type="entry name" value="Ig_sub"/>
</dbReference>
<sequence length="313" mass="33524">APDVASFNFPTGLKEGQRGSAMCTIKSGERPFEFQWLKNGEEIITSSNVKIQNVLDTSFLVIEAVSSESNGNYTCIVKNLYGSDRFTATLNVAAAPTWIKEPNDVLVEEGDSISIGCSASGEPKPSVKWLRGEGNTLISNDISSAMSVSTSGTLTVNKIEAAMQGSYTCIAENEIGKTISKTITILVRDAPVVAPFIFPPALKEGERGSATCTIKSAPPVWKKEPIDQVVQEGEILSVECEAIGVPSPTMKWTVGDKHEPIPSDPSSMIRSSTSGTLIINKVDISMESIYSCEADNGFGHTLKKDIVITVRGK</sequence>